<dbReference type="InterPro" id="IPR050364">
    <property type="entry name" value="Cytochrome_P450_fung"/>
</dbReference>
<dbReference type="PROSITE" id="PS00086">
    <property type="entry name" value="CYTOCHROME_P450"/>
    <property type="match status" value="1"/>
</dbReference>
<dbReference type="InterPro" id="IPR036396">
    <property type="entry name" value="Cyt_P450_sf"/>
</dbReference>
<dbReference type="GO" id="GO:0020037">
    <property type="term" value="F:heme binding"/>
    <property type="evidence" value="ECO:0007669"/>
    <property type="project" value="InterPro"/>
</dbReference>
<evidence type="ECO:0000256" key="3">
    <source>
        <dbReference type="ARBA" id="ARBA00005179"/>
    </source>
</evidence>
<evidence type="ECO:0000256" key="4">
    <source>
        <dbReference type="ARBA" id="ARBA00010617"/>
    </source>
</evidence>
<gene>
    <name evidence="15" type="primary">PcCYP_119a6</name>
</gene>
<evidence type="ECO:0000256" key="1">
    <source>
        <dbReference type="ARBA" id="ARBA00001971"/>
    </source>
</evidence>
<organism evidence="15">
    <name type="scientific">Phanerodontia chrysosporium</name>
    <name type="common">White-rot fungus</name>
    <name type="synonym">Sporotrichum pruinosum</name>
    <dbReference type="NCBI Taxonomy" id="2822231"/>
    <lineage>
        <taxon>Eukaryota</taxon>
        <taxon>Fungi</taxon>
        <taxon>Dikarya</taxon>
        <taxon>Basidiomycota</taxon>
        <taxon>Agaricomycotina</taxon>
        <taxon>Agaricomycetes</taxon>
        <taxon>Polyporales</taxon>
        <taxon>Phanerochaetaceae</taxon>
        <taxon>Phanerodontia</taxon>
    </lineage>
</organism>
<dbReference type="GO" id="GO:0005506">
    <property type="term" value="F:iron ion binding"/>
    <property type="evidence" value="ECO:0007669"/>
    <property type="project" value="InterPro"/>
</dbReference>
<sequence>MASTSQTAFATLGAACLVYLFAKFYRSFAACRNLHGLKKLPGPRGWPFVGYLKAAERPAWLTYWRWSDEYDSDVVAFYVLGTTVVILNSLKAATELLEARSAIYSDRPTFGFTMLRELVGFDWNITVSEYGPYWRDSRRAFAHAFHPHAVARYRPAELKATHQFLRDLLNEPEDFHGRIRYLAGRQILHIAYGLEIRDRADPWITAAEHGVEIAVKCIIPGSYLVDLIPILKYVPEWFPGAGFKRQARIWKKEVTNIADAPFAAMEACDSLPDDSAAKPLLERMLDSPDDPAYARHVLRGTLASMYIAGADTTTSTLATFFHALSRHPAVLYEAQRAVDRVCAGRLPTFADYDALPYIHALLRECLRWRPVVPLNFAHRATKEDVYEGYRIPAGALVLANNWAIMHDPAAYTDPEDFNPRRFLRVRSGEADDDLELDPDVRDPGVAAFGFGRRACPGRHMAYESLWIAMASVLAVFDVLPAEGDEGEVEYTDGFLSTPKPFRCIIRPRSAAHAKLVYLALELDA</sequence>
<evidence type="ECO:0000256" key="6">
    <source>
        <dbReference type="ARBA" id="ARBA00022692"/>
    </source>
</evidence>
<evidence type="ECO:0000256" key="10">
    <source>
        <dbReference type="ARBA" id="ARBA00023004"/>
    </source>
</evidence>
<dbReference type="GO" id="GO:0016020">
    <property type="term" value="C:membrane"/>
    <property type="evidence" value="ECO:0007669"/>
    <property type="project" value="UniProtKB-SubCell"/>
</dbReference>
<keyword evidence="9 14" id="KW-0560">Oxidoreductase</keyword>
<keyword evidence="11 14" id="KW-0503">Monooxygenase</keyword>
<keyword evidence="7 13" id="KW-0479">Metal-binding</keyword>
<keyword evidence="6" id="KW-0812">Transmembrane</keyword>
<evidence type="ECO:0000313" key="15">
    <source>
        <dbReference type="EMBL" id="BAL05182.1"/>
    </source>
</evidence>
<name>G5EJX0_PHACH</name>
<reference evidence="15" key="1">
    <citation type="submission" date="2010-10" db="EMBL/GenBank/DDBJ databases">
        <title>Phanerochaete chrysosporium cytochrome P450.</title>
        <authorList>
            <person name="Hirosue S."/>
            <person name="Hiratsuka N."/>
            <person name="Ichinose H."/>
            <person name="Wariishi H."/>
        </authorList>
    </citation>
    <scope>NUCLEOTIDE SEQUENCE</scope>
    <source>
        <strain evidence="15">ATCC 34541</strain>
    </source>
</reference>
<feature type="binding site" description="axial binding residue" evidence="13">
    <location>
        <position position="455"/>
    </location>
    <ligand>
        <name>heme</name>
        <dbReference type="ChEBI" id="CHEBI:30413"/>
    </ligand>
    <ligandPart>
        <name>Fe</name>
        <dbReference type="ChEBI" id="CHEBI:18248"/>
    </ligandPart>
</feature>
<dbReference type="GO" id="GO:0016705">
    <property type="term" value="F:oxidoreductase activity, acting on paired donors, with incorporation or reduction of molecular oxygen"/>
    <property type="evidence" value="ECO:0007669"/>
    <property type="project" value="InterPro"/>
</dbReference>
<evidence type="ECO:0000256" key="8">
    <source>
        <dbReference type="ARBA" id="ARBA00022989"/>
    </source>
</evidence>
<comment type="similarity">
    <text evidence="4 14">Belongs to the cytochrome P450 family.</text>
</comment>
<comment type="pathway">
    <text evidence="3">Secondary metabolite biosynthesis.</text>
</comment>
<evidence type="ECO:0000256" key="14">
    <source>
        <dbReference type="RuleBase" id="RU000461"/>
    </source>
</evidence>
<accession>G5EJX0</accession>
<dbReference type="InterPro" id="IPR017972">
    <property type="entry name" value="Cyt_P450_CS"/>
</dbReference>
<evidence type="ECO:0000256" key="2">
    <source>
        <dbReference type="ARBA" id="ARBA00004167"/>
    </source>
</evidence>
<evidence type="ECO:0000256" key="12">
    <source>
        <dbReference type="ARBA" id="ARBA00023136"/>
    </source>
</evidence>
<comment type="subcellular location">
    <subcellularLocation>
        <location evidence="2">Membrane</location>
        <topology evidence="2">Single-pass membrane protein</topology>
    </subcellularLocation>
</comment>
<keyword evidence="12" id="KW-0472">Membrane</keyword>
<protein>
    <submittedName>
        <fullName evidence="15">Cytochrome P450</fullName>
    </submittedName>
</protein>
<dbReference type="EMBL" id="AB597895">
    <property type="protein sequence ID" value="BAL05182.1"/>
    <property type="molecule type" value="mRNA"/>
</dbReference>
<comment type="cofactor">
    <cofactor evidence="1 13">
        <name>heme</name>
        <dbReference type="ChEBI" id="CHEBI:30413"/>
    </cofactor>
</comment>
<dbReference type="CDD" id="cd11065">
    <property type="entry name" value="CYP64-like"/>
    <property type="match status" value="1"/>
</dbReference>
<dbReference type="SUPFAM" id="SSF48264">
    <property type="entry name" value="Cytochrome P450"/>
    <property type="match status" value="1"/>
</dbReference>
<dbReference type="PANTHER" id="PTHR46300">
    <property type="entry name" value="P450, PUTATIVE (EUROFUNG)-RELATED-RELATED"/>
    <property type="match status" value="1"/>
</dbReference>
<evidence type="ECO:0000256" key="13">
    <source>
        <dbReference type="PIRSR" id="PIRSR602401-1"/>
    </source>
</evidence>
<dbReference type="PANTHER" id="PTHR46300:SF7">
    <property type="entry name" value="P450, PUTATIVE (EUROFUNG)-RELATED"/>
    <property type="match status" value="1"/>
</dbReference>
<dbReference type="VEuPathDB" id="FungiDB:AGR57_6075"/>
<keyword evidence="8" id="KW-1133">Transmembrane helix</keyword>
<keyword evidence="10 13" id="KW-0408">Iron</keyword>
<evidence type="ECO:0000256" key="9">
    <source>
        <dbReference type="ARBA" id="ARBA00023002"/>
    </source>
</evidence>
<dbReference type="PRINTS" id="PR00463">
    <property type="entry name" value="EP450I"/>
</dbReference>
<dbReference type="Gene3D" id="1.10.630.10">
    <property type="entry name" value="Cytochrome P450"/>
    <property type="match status" value="1"/>
</dbReference>
<dbReference type="GO" id="GO:0004497">
    <property type="term" value="F:monooxygenase activity"/>
    <property type="evidence" value="ECO:0007669"/>
    <property type="project" value="UniProtKB-KW"/>
</dbReference>
<evidence type="ECO:0000256" key="7">
    <source>
        <dbReference type="ARBA" id="ARBA00022723"/>
    </source>
</evidence>
<evidence type="ECO:0000256" key="11">
    <source>
        <dbReference type="ARBA" id="ARBA00023033"/>
    </source>
</evidence>
<evidence type="ECO:0000256" key="5">
    <source>
        <dbReference type="ARBA" id="ARBA00022617"/>
    </source>
</evidence>
<dbReference type="PRINTS" id="PR00385">
    <property type="entry name" value="P450"/>
</dbReference>
<proteinExistence type="evidence at transcript level"/>
<keyword evidence="5 13" id="KW-0349">Heme</keyword>
<dbReference type="InterPro" id="IPR002401">
    <property type="entry name" value="Cyt_P450_E_grp-I"/>
</dbReference>
<dbReference type="InterPro" id="IPR001128">
    <property type="entry name" value="Cyt_P450"/>
</dbReference>
<dbReference type="Pfam" id="PF00067">
    <property type="entry name" value="p450"/>
    <property type="match status" value="1"/>
</dbReference>
<dbReference type="AlphaFoldDB" id="G5EJX0"/>